<proteinExistence type="predicted"/>
<dbReference type="KEGG" id="cng:CNAG_02058"/>
<protein>
    <submittedName>
        <fullName evidence="2">Uncharacterized protein</fullName>
    </submittedName>
</protein>
<accession>J9VQS0</accession>
<keyword evidence="3" id="KW-1185">Reference proteome</keyword>
<dbReference type="VEuPathDB" id="FungiDB:CNAG_02058"/>
<reference evidence="2 3" key="1">
    <citation type="journal article" date="2014" name="PLoS Genet.">
        <title>Analysis of the genome and transcriptome of Cryptococcus neoformans var. grubii reveals complex RNA expression and microevolution leading to virulence attenuation.</title>
        <authorList>
            <person name="Janbon G."/>
            <person name="Ormerod K.L."/>
            <person name="Paulet D."/>
            <person name="Byrnes E.J.III."/>
            <person name="Yadav V."/>
            <person name="Chatterjee G."/>
            <person name="Mullapudi N."/>
            <person name="Hon C.C."/>
            <person name="Billmyre R.B."/>
            <person name="Brunel F."/>
            <person name="Bahn Y.S."/>
            <person name="Chen W."/>
            <person name="Chen Y."/>
            <person name="Chow E.W."/>
            <person name="Coppee J.Y."/>
            <person name="Floyd-Averette A."/>
            <person name="Gaillardin C."/>
            <person name="Gerik K.J."/>
            <person name="Goldberg J."/>
            <person name="Gonzalez-Hilarion S."/>
            <person name="Gujja S."/>
            <person name="Hamlin J.L."/>
            <person name="Hsueh Y.P."/>
            <person name="Ianiri G."/>
            <person name="Jones S."/>
            <person name="Kodira C.D."/>
            <person name="Kozubowski L."/>
            <person name="Lam W."/>
            <person name="Marra M."/>
            <person name="Mesner L.D."/>
            <person name="Mieczkowski P.A."/>
            <person name="Moyrand F."/>
            <person name="Nielsen K."/>
            <person name="Proux C."/>
            <person name="Rossignol T."/>
            <person name="Schein J.E."/>
            <person name="Sun S."/>
            <person name="Wollschlaeger C."/>
            <person name="Wood I.A."/>
            <person name="Zeng Q."/>
            <person name="Neuveglise C."/>
            <person name="Newlon C.S."/>
            <person name="Perfect J.R."/>
            <person name="Lodge J.K."/>
            <person name="Idnurm A."/>
            <person name="Stajich J.E."/>
            <person name="Kronstad J.W."/>
            <person name="Sanyal K."/>
            <person name="Heitman J."/>
            <person name="Fraser J.A."/>
            <person name="Cuomo C.A."/>
            <person name="Dietrich F.S."/>
        </authorList>
    </citation>
    <scope>NUCLEOTIDE SEQUENCE [LARGE SCALE GENOMIC DNA]</scope>
    <source>
        <strain evidence="3">H99 / ATCC 208821 / CBS 10515 / FGSC 9487</strain>
    </source>
</reference>
<dbReference type="Proteomes" id="UP000010091">
    <property type="component" value="Chromosome 6"/>
</dbReference>
<dbReference type="GeneID" id="23885716"/>
<dbReference type="HOGENOM" id="CLU_980113_0_0_1"/>
<sequence length="284" mass="32802">MRDGEGCERLWSKLSKLIRLDRRSNASLRLMNIQFRVDHVNEFHGSKRALPNRSEAVWRSVRGIEKAEKAGRTAEKLEVDFRQGLEEALKNNDHVAAIQQANAVKAITTRHETLKRDICKKARELVGPDREEELQCFCRVHEALCNLQRQVITYRMTIDPILKTRSGTMERLGIKALQMGDRRLEEFKRLREETPDPSLWRDQCDEELKNGMKDKWAEKEKEGETAGQSYSDGCDESESMQVDPVLERFGFGNEKRYGDDGLLVLEEDVENVDEVQEAIVRLAI</sequence>
<dbReference type="RefSeq" id="XP_012049911.1">
    <property type="nucleotide sequence ID" value="XM_012194521.1"/>
</dbReference>
<evidence type="ECO:0000256" key="1">
    <source>
        <dbReference type="SAM" id="MobiDB-lite"/>
    </source>
</evidence>
<organism evidence="2 3">
    <name type="scientific">Cryptococcus neoformans (strain H99 / ATCC 208821 / CBS 10515 / FGSC 9487)</name>
    <name type="common">Cryptococcus neoformans var. grubii serotype A</name>
    <dbReference type="NCBI Taxonomy" id="235443"/>
    <lineage>
        <taxon>Eukaryota</taxon>
        <taxon>Fungi</taxon>
        <taxon>Dikarya</taxon>
        <taxon>Basidiomycota</taxon>
        <taxon>Agaricomycotina</taxon>
        <taxon>Tremellomycetes</taxon>
        <taxon>Tremellales</taxon>
        <taxon>Cryptococcaceae</taxon>
        <taxon>Cryptococcus</taxon>
        <taxon>Cryptococcus neoformans species complex</taxon>
    </lineage>
</organism>
<name>J9VQS0_CRYN9</name>
<evidence type="ECO:0000313" key="3">
    <source>
        <dbReference type="Proteomes" id="UP000010091"/>
    </source>
</evidence>
<gene>
    <name evidence="2" type="ORF">CNAG_02058</name>
</gene>
<feature type="region of interest" description="Disordered" evidence="1">
    <location>
        <begin position="217"/>
        <end position="237"/>
    </location>
</feature>
<evidence type="ECO:0000313" key="2">
    <source>
        <dbReference type="EMBL" id="AFR95761.1"/>
    </source>
</evidence>
<dbReference type="EMBL" id="CP003825">
    <property type="protein sequence ID" value="AFR95761.1"/>
    <property type="molecule type" value="Genomic_DNA"/>
</dbReference>
<dbReference type="AlphaFoldDB" id="J9VQS0"/>